<accession>S9P2H9</accession>
<name>S9P2H9_CYSF2</name>
<protein>
    <submittedName>
        <fullName evidence="1">Uncharacterized protein</fullName>
    </submittedName>
</protein>
<comment type="caution">
    <text evidence="1">The sequence shown here is derived from an EMBL/GenBank/DDBJ whole genome shotgun (WGS) entry which is preliminary data.</text>
</comment>
<reference evidence="1" key="1">
    <citation type="submission" date="2013-05" db="EMBL/GenBank/DDBJ databases">
        <title>Genome assembly of Cystobacter fuscus DSM 2262.</title>
        <authorList>
            <person name="Sharma G."/>
            <person name="Khatri I."/>
            <person name="Kaur C."/>
            <person name="Mayilraj S."/>
            <person name="Subramanian S."/>
        </authorList>
    </citation>
    <scope>NUCLEOTIDE SEQUENCE [LARGE SCALE GENOMIC DNA]</scope>
    <source>
        <strain evidence="1">DSM 2262</strain>
    </source>
</reference>
<dbReference type="AlphaFoldDB" id="S9P2H9"/>
<dbReference type="EMBL" id="ANAH02000064">
    <property type="protein sequence ID" value="EPX57366.1"/>
    <property type="molecule type" value="Genomic_DNA"/>
</dbReference>
<sequence>MSPFIDAYTGLAGLPFQDYVVRLRTGPGNRIVDEVLKEP</sequence>
<keyword evidence="2" id="KW-1185">Reference proteome</keyword>
<proteinExistence type="predicted"/>
<dbReference type="Proteomes" id="UP000011682">
    <property type="component" value="Unassembled WGS sequence"/>
</dbReference>
<evidence type="ECO:0000313" key="2">
    <source>
        <dbReference type="Proteomes" id="UP000011682"/>
    </source>
</evidence>
<gene>
    <name evidence="1" type="ORF">D187_007120</name>
</gene>
<organism evidence="1 2">
    <name type="scientific">Cystobacter fuscus (strain ATCC 25194 / DSM 2262 / NBRC 100088 / M29)</name>
    <dbReference type="NCBI Taxonomy" id="1242864"/>
    <lineage>
        <taxon>Bacteria</taxon>
        <taxon>Pseudomonadati</taxon>
        <taxon>Myxococcota</taxon>
        <taxon>Myxococcia</taxon>
        <taxon>Myxococcales</taxon>
        <taxon>Cystobacterineae</taxon>
        <taxon>Archangiaceae</taxon>
        <taxon>Cystobacter</taxon>
    </lineage>
</organism>
<evidence type="ECO:0000313" key="1">
    <source>
        <dbReference type="EMBL" id="EPX57366.1"/>
    </source>
</evidence>